<name>A0AA38ZAM3_VITRO</name>
<dbReference type="PANTHER" id="PTHR11654">
    <property type="entry name" value="OLIGOPEPTIDE TRANSPORTER-RELATED"/>
    <property type="match status" value="1"/>
</dbReference>
<protein>
    <submittedName>
        <fullName evidence="7">Uncharacterized protein</fullName>
    </submittedName>
</protein>
<feature type="transmembrane region" description="Helical" evidence="6">
    <location>
        <begin position="128"/>
        <end position="144"/>
    </location>
</feature>
<dbReference type="GO" id="GO:0016020">
    <property type="term" value="C:membrane"/>
    <property type="evidence" value="ECO:0007669"/>
    <property type="project" value="UniProtKB-SubCell"/>
</dbReference>
<keyword evidence="8" id="KW-1185">Reference proteome</keyword>
<evidence type="ECO:0000256" key="1">
    <source>
        <dbReference type="ARBA" id="ARBA00004141"/>
    </source>
</evidence>
<feature type="transmembrane region" description="Helical" evidence="6">
    <location>
        <begin position="449"/>
        <end position="468"/>
    </location>
</feature>
<feature type="transmembrane region" description="Helical" evidence="6">
    <location>
        <begin position="397"/>
        <end position="417"/>
    </location>
</feature>
<gene>
    <name evidence="7" type="ORF">PVL29_017411</name>
</gene>
<evidence type="ECO:0000313" key="7">
    <source>
        <dbReference type="EMBL" id="KAJ9685369.1"/>
    </source>
</evidence>
<dbReference type="Proteomes" id="UP001168098">
    <property type="component" value="Unassembled WGS sequence"/>
</dbReference>
<proteinExistence type="inferred from homology"/>
<dbReference type="GO" id="GO:0006857">
    <property type="term" value="P:oligopeptide transport"/>
    <property type="evidence" value="ECO:0007669"/>
    <property type="project" value="InterPro"/>
</dbReference>
<feature type="transmembrane region" description="Helical" evidence="6">
    <location>
        <begin position="102"/>
        <end position="122"/>
    </location>
</feature>
<dbReference type="PROSITE" id="PS01022">
    <property type="entry name" value="PTR2_1"/>
    <property type="match status" value="1"/>
</dbReference>
<feature type="transmembrane region" description="Helical" evidence="6">
    <location>
        <begin position="75"/>
        <end position="95"/>
    </location>
</feature>
<dbReference type="Pfam" id="PF00854">
    <property type="entry name" value="PTR2"/>
    <property type="match status" value="1"/>
</dbReference>
<evidence type="ECO:0000256" key="4">
    <source>
        <dbReference type="ARBA" id="ARBA00022989"/>
    </source>
</evidence>
<keyword evidence="5 6" id="KW-0472">Membrane</keyword>
<keyword evidence="3 6" id="KW-0812">Transmembrane</keyword>
<feature type="transmembrane region" description="Helical" evidence="6">
    <location>
        <begin position="480"/>
        <end position="504"/>
    </location>
</feature>
<dbReference type="GO" id="GO:0022857">
    <property type="term" value="F:transmembrane transporter activity"/>
    <property type="evidence" value="ECO:0007669"/>
    <property type="project" value="InterPro"/>
</dbReference>
<evidence type="ECO:0000256" key="6">
    <source>
        <dbReference type="SAM" id="Phobius"/>
    </source>
</evidence>
<evidence type="ECO:0000313" key="8">
    <source>
        <dbReference type="Proteomes" id="UP001168098"/>
    </source>
</evidence>
<evidence type="ECO:0000256" key="3">
    <source>
        <dbReference type="ARBA" id="ARBA00022692"/>
    </source>
</evidence>
<sequence length="573" mass="63137">MATSIASLNIVDGHEENEASTKKRPSKGGWKSATFIILVEIAERFTFYGVLGNLVTYFTNVLGQPISTAAKNVNIWVGVSMILPIFGAAVADSYLGRFKTIIIASVIYLLGAVLLTLSVLVASLQRSAAAFFVSLYILTIGLGGHKPCVQTFAADQFDDNIPEEKTAKVSFFNWWFFGIEVGGSIAMIVVVYVQDNIGWGPGFGILAGAIAVALVVFLCGIPTYRRRQKVARSPFVRVVQVLVAATKKRSLDETSDGYKVYHDHVEGQTSVQILARTNQYRFLDKAAIIDEIDDSNKTRNCWRLCSVNQVEEVKLLLRLVPIWFTCLTFAILYSQTSTYFTKQGSTTVRTVGSFKIPPATLQVSVAFSVIVFIPLYDRILVPIARKVTGLPSGITTLQRMGIGLFLSTFSMVAAALVEAKRISIARDHGIMDSPKSIVPMRVFWLLPQYIIAGVALVFFVVGMQQLFYDQIPDELRSMGAAASNSTLGVGNFLSSAIISILQAITSRAGDKWLGSNLNRAHLDYFYWVLAGLSSLNLCFFIWVAMGFVYKKLEWDDPNQKEELGIHGVSNRES</sequence>
<feature type="transmembrane region" description="Helical" evidence="6">
    <location>
        <begin position="315"/>
        <end position="336"/>
    </location>
</feature>
<dbReference type="SUPFAM" id="SSF103473">
    <property type="entry name" value="MFS general substrate transporter"/>
    <property type="match status" value="1"/>
</dbReference>
<feature type="transmembrane region" description="Helical" evidence="6">
    <location>
        <begin position="524"/>
        <end position="549"/>
    </location>
</feature>
<dbReference type="InterPro" id="IPR036259">
    <property type="entry name" value="MFS_trans_sf"/>
</dbReference>
<comment type="subcellular location">
    <subcellularLocation>
        <location evidence="1">Membrane</location>
        <topology evidence="1">Multi-pass membrane protein</topology>
    </subcellularLocation>
</comment>
<accession>A0AA38ZAM3</accession>
<feature type="transmembrane region" description="Helical" evidence="6">
    <location>
        <begin position="199"/>
        <end position="224"/>
    </location>
</feature>
<feature type="transmembrane region" description="Helical" evidence="6">
    <location>
        <begin position="32"/>
        <end position="55"/>
    </location>
</feature>
<dbReference type="Gene3D" id="1.20.1250.20">
    <property type="entry name" value="MFS general substrate transporter like domains"/>
    <property type="match status" value="1"/>
</dbReference>
<evidence type="ECO:0000256" key="5">
    <source>
        <dbReference type="ARBA" id="ARBA00023136"/>
    </source>
</evidence>
<dbReference type="InterPro" id="IPR000109">
    <property type="entry name" value="POT_fam"/>
</dbReference>
<dbReference type="InterPro" id="IPR018456">
    <property type="entry name" value="PTR2_symporter_CS"/>
</dbReference>
<feature type="transmembrane region" description="Helical" evidence="6">
    <location>
        <begin position="174"/>
        <end position="193"/>
    </location>
</feature>
<dbReference type="EMBL" id="JARBHA010000013">
    <property type="protein sequence ID" value="KAJ9685369.1"/>
    <property type="molecule type" value="Genomic_DNA"/>
</dbReference>
<dbReference type="AlphaFoldDB" id="A0AA38ZAM3"/>
<comment type="similarity">
    <text evidence="2">Belongs to the major facilitator superfamily. Proton-dependent oligopeptide transporter (POT/PTR) (TC 2.A.17) family.</text>
</comment>
<keyword evidence="4 6" id="KW-1133">Transmembrane helix</keyword>
<evidence type="ECO:0000256" key="2">
    <source>
        <dbReference type="ARBA" id="ARBA00005982"/>
    </source>
</evidence>
<organism evidence="7 8">
    <name type="scientific">Vitis rotundifolia</name>
    <name type="common">Muscadine grape</name>
    <dbReference type="NCBI Taxonomy" id="103349"/>
    <lineage>
        <taxon>Eukaryota</taxon>
        <taxon>Viridiplantae</taxon>
        <taxon>Streptophyta</taxon>
        <taxon>Embryophyta</taxon>
        <taxon>Tracheophyta</taxon>
        <taxon>Spermatophyta</taxon>
        <taxon>Magnoliopsida</taxon>
        <taxon>eudicotyledons</taxon>
        <taxon>Gunneridae</taxon>
        <taxon>Pentapetalae</taxon>
        <taxon>rosids</taxon>
        <taxon>Vitales</taxon>
        <taxon>Vitaceae</taxon>
        <taxon>Viteae</taxon>
        <taxon>Vitis</taxon>
    </lineage>
</organism>
<comment type="caution">
    <text evidence="7">The sequence shown here is derived from an EMBL/GenBank/DDBJ whole genome shotgun (WGS) entry which is preliminary data.</text>
</comment>
<reference evidence="7 8" key="1">
    <citation type="journal article" date="2023" name="BMC Biotechnol.">
        <title>Vitis rotundifolia cv Carlos genome sequencing.</title>
        <authorList>
            <person name="Huff M."/>
            <person name="Hulse-Kemp A."/>
            <person name="Scheffler B."/>
            <person name="Youngblood R."/>
            <person name="Simpson S."/>
            <person name="Babiker E."/>
            <person name="Staton M."/>
        </authorList>
    </citation>
    <scope>NUCLEOTIDE SEQUENCE [LARGE SCALE GENOMIC DNA]</scope>
    <source>
        <tissue evidence="7">Leaf</tissue>
    </source>
</reference>
<feature type="transmembrane region" description="Helical" evidence="6">
    <location>
        <begin position="356"/>
        <end position="376"/>
    </location>
</feature>